<sequence>MDEDDVHHEDPLSELTQAVSQHDVPPSSTCEQNQDGEPAAVACTDDEEEADPILEQMRRLLSSVQHWLSHQSTAASEDGDVDADVGRRPWHLKLARGSAVAYRRESTQGRHAHVTTTQIALSKEVTTARTELRAIEAIGIPEAELEYLADAGIIMPDVHTLFIAGDRREPMIAVTGSLKDGIFKVLPRLKMAIVVDQSLGTDMNGSPLNLQINPAQPEDVGEMFKRRFKPWLFEVLSYFKDSQDPEVCTSGVRIFRGAALEGKTIPRLLGFERVLPAGAGRDAKPELLFFAGVRASDGSEETEGSSPTTPYIPPLHEDVVLREPRWSREDGRSSLERFIVLK</sequence>
<name>J0WSD7_AURST</name>
<feature type="compositionally biased region" description="Basic and acidic residues" evidence="1">
    <location>
        <begin position="1"/>
        <end position="11"/>
    </location>
</feature>
<feature type="region of interest" description="Disordered" evidence="1">
    <location>
        <begin position="1"/>
        <end position="38"/>
    </location>
</feature>
<proteinExistence type="predicted"/>
<dbReference type="AlphaFoldDB" id="J0WSD7"/>
<keyword evidence="3" id="KW-1185">Reference proteome</keyword>
<feature type="compositionally biased region" description="Polar residues" evidence="1">
    <location>
        <begin position="14"/>
        <end position="35"/>
    </location>
</feature>
<protein>
    <submittedName>
        <fullName evidence="2">Uncharacterized protein</fullName>
    </submittedName>
</protein>
<dbReference type="EMBL" id="JH687907">
    <property type="protein sequence ID" value="EJD35053.1"/>
    <property type="molecule type" value="Genomic_DNA"/>
</dbReference>
<dbReference type="Proteomes" id="UP000006514">
    <property type="component" value="Unassembled WGS sequence"/>
</dbReference>
<organism evidence="2 3">
    <name type="scientific">Auricularia subglabra (strain TFB-10046 / SS5)</name>
    <name type="common">White-rot fungus</name>
    <name type="synonym">Auricularia delicata (strain TFB10046)</name>
    <dbReference type="NCBI Taxonomy" id="717982"/>
    <lineage>
        <taxon>Eukaryota</taxon>
        <taxon>Fungi</taxon>
        <taxon>Dikarya</taxon>
        <taxon>Basidiomycota</taxon>
        <taxon>Agaricomycotina</taxon>
        <taxon>Agaricomycetes</taxon>
        <taxon>Auriculariales</taxon>
        <taxon>Auriculariaceae</taxon>
        <taxon>Auricularia</taxon>
    </lineage>
</organism>
<gene>
    <name evidence="2" type="ORF">AURDEDRAFT_130839</name>
</gene>
<dbReference type="InParanoid" id="J0WSD7"/>
<reference evidence="3" key="1">
    <citation type="journal article" date="2012" name="Science">
        <title>The Paleozoic origin of enzymatic lignin decomposition reconstructed from 31 fungal genomes.</title>
        <authorList>
            <person name="Floudas D."/>
            <person name="Binder M."/>
            <person name="Riley R."/>
            <person name="Barry K."/>
            <person name="Blanchette R.A."/>
            <person name="Henrissat B."/>
            <person name="Martinez A.T."/>
            <person name="Otillar R."/>
            <person name="Spatafora J.W."/>
            <person name="Yadav J.S."/>
            <person name="Aerts A."/>
            <person name="Benoit I."/>
            <person name="Boyd A."/>
            <person name="Carlson A."/>
            <person name="Copeland A."/>
            <person name="Coutinho P.M."/>
            <person name="de Vries R.P."/>
            <person name="Ferreira P."/>
            <person name="Findley K."/>
            <person name="Foster B."/>
            <person name="Gaskell J."/>
            <person name="Glotzer D."/>
            <person name="Gorecki P."/>
            <person name="Heitman J."/>
            <person name="Hesse C."/>
            <person name="Hori C."/>
            <person name="Igarashi K."/>
            <person name="Jurgens J.A."/>
            <person name="Kallen N."/>
            <person name="Kersten P."/>
            <person name="Kohler A."/>
            <person name="Kuees U."/>
            <person name="Kumar T.K.A."/>
            <person name="Kuo A."/>
            <person name="LaButti K."/>
            <person name="Larrondo L.F."/>
            <person name="Lindquist E."/>
            <person name="Ling A."/>
            <person name="Lombard V."/>
            <person name="Lucas S."/>
            <person name="Lundell T."/>
            <person name="Martin R."/>
            <person name="McLaughlin D.J."/>
            <person name="Morgenstern I."/>
            <person name="Morin E."/>
            <person name="Murat C."/>
            <person name="Nagy L.G."/>
            <person name="Nolan M."/>
            <person name="Ohm R.A."/>
            <person name="Patyshakuliyeva A."/>
            <person name="Rokas A."/>
            <person name="Ruiz-Duenas F.J."/>
            <person name="Sabat G."/>
            <person name="Salamov A."/>
            <person name="Samejima M."/>
            <person name="Schmutz J."/>
            <person name="Slot J.C."/>
            <person name="St John F."/>
            <person name="Stenlid J."/>
            <person name="Sun H."/>
            <person name="Sun S."/>
            <person name="Syed K."/>
            <person name="Tsang A."/>
            <person name="Wiebenga A."/>
            <person name="Young D."/>
            <person name="Pisabarro A."/>
            <person name="Eastwood D.C."/>
            <person name="Martin F."/>
            <person name="Cullen D."/>
            <person name="Grigoriev I.V."/>
            <person name="Hibbett D.S."/>
        </authorList>
    </citation>
    <scope>NUCLEOTIDE SEQUENCE [LARGE SCALE GENOMIC DNA]</scope>
    <source>
        <strain evidence="3">TFB10046</strain>
    </source>
</reference>
<evidence type="ECO:0000313" key="2">
    <source>
        <dbReference type="EMBL" id="EJD35053.1"/>
    </source>
</evidence>
<dbReference type="KEGG" id="adl:AURDEDRAFT_130839"/>
<accession>J0WSD7</accession>
<evidence type="ECO:0000313" key="3">
    <source>
        <dbReference type="Proteomes" id="UP000006514"/>
    </source>
</evidence>
<evidence type="ECO:0000256" key="1">
    <source>
        <dbReference type="SAM" id="MobiDB-lite"/>
    </source>
</evidence>